<dbReference type="GO" id="GO:0005737">
    <property type="term" value="C:cytoplasm"/>
    <property type="evidence" value="ECO:0007669"/>
    <property type="project" value="UniProtKB-SubCell"/>
</dbReference>
<evidence type="ECO:0000256" key="2">
    <source>
        <dbReference type="ARBA" id="ARBA00005204"/>
    </source>
</evidence>
<comment type="caution">
    <text evidence="11">The sequence shown here is derived from an EMBL/GenBank/DDBJ whole genome shotgun (WGS) entry which is preliminary data.</text>
</comment>
<dbReference type="PANTHER" id="PTHR42945">
    <property type="entry name" value="HISTIDINE BIOSYNTHESIS BIFUNCTIONAL PROTEIN"/>
    <property type="match status" value="1"/>
</dbReference>
<keyword evidence="5 9" id="KW-0547">Nucleotide-binding</keyword>
<gene>
    <name evidence="9" type="primary">hisE</name>
    <name evidence="11" type="ORF">FHP25_15330</name>
</gene>
<dbReference type="AlphaFoldDB" id="A0A5C8PMG5"/>
<dbReference type="Gene3D" id="1.10.287.1080">
    <property type="entry name" value="MazG-like"/>
    <property type="match status" value="1"/>
</dbReference>
<evidence type="ECO:0000256" key="7">
    <source>
        <dbReference type="ARBA" id="ARBA00022840"/>
    </source>
</evidence>
<dbReference type="EC" id="3.6.1.31" evidence="9"/>
<dbReference type="GO" id="GO:0004636">
    <property type="term" value="F:phosphoribosyl-ATP diphosphatase activity"/>
    <property type="evidence" value="ECO:0007669"/>
    <property type="project" value="UniProtKB-UniRule"/>
</dbReference>
<organism evidence="11 12">
    <name type="scientific">Vineibacter terrae</name>
    <dbReference type="NCBI Taxonomy" id="2586908"/>
    <lineage>
        <taxon>Bacteria</taxon>
        <taxon>Pseudomonadati</taxon>
        <taxon>Pseudomonadota</taxon>
        <taxon>Alphaproteobacteria</taxon>
        <taxon>Hyphomicrobiales</taxon>
        <taxon>Vineibacter</taxon>
    </lineage>
</organism>
<sequence length="134" mass="14866">MAKHRQKKKVVKAKKRAGKNQRELVADDSQHMLDRLYATIESRKGADPRTSYTARLMARGQEKLAQKLGEEATEAVIEAVKGDADKLILESADLLYHLLALWATLGVKPTQVWAELARREGVSGITEKAARTTA</sequence>
<dbReference type="OrthoDB" id="9814738at2"/>
<comment type="subcellular location">
    <subcellularLocation>
        <location evidence="9">Cytoplasm</location>
    </subcellularLocation>
</comment>
<keyword evidence="8 9" id="KW-0368">Histidine biosynthesis</keyword>
<keyword evidence="6 9" id="KW-0378">Hydrolase</keyword>
<comment type="pathway">
    <text evidence="2 9">Amino-acid biosynthesis; L-histidine biosynthesis; L-histidine from 5-phospho-alpha-D-ribose 1-diphosphate: step 2/9.</text>
</comment>
<evidence type="ECO:0000256" key="8">
    <source>
        <dbReference type="ARBA" id="ARBA00023102"/>
    </source>
</evidence>
<keyword evidence="4 9" id="KW-0028">Amino-acid biosynthesis</keyword>
<comment type="similarity">
    <text evidence="3 9">Belongs to the PRA-PH family.</text>
</comment>
<evidence type="ECO:0000256" key="10">
    <source>
        <dbReference type="SAM" id="MobiDB-lite"/>
    </source>
</evidence>
<dbReference type="RefSeq" id="WP_147847828.1">
    <property type="nucleotide sequence ID" value="NZ_VDUZ01000016.1"/>
</dbReference>
<keyword evidence="12" id="KW-1185">Reference proteome</keyword>
<accession>A0A5C8PMG5</accession>
<proteinExistence type="inferred from homology"/>
<evidence type="ECO:0000256" key="9">
    <source>
        <dbReference type="HAMAP-Rule" id="MF_01020"/>
    </source>
</evidence>
<dbReference type="CDD" id="cd11534">
    <property type="entry name" value="NTP-PPase_HisIE_like"/>
    <property type="match status" value="1"/>
</dbReference>
<evidence type="ECO:0000313" key="12">
    <source>
        <dbReference type="Proteomes" id="UP000321638"/>
    </source>
</evidence>
<reference evidence="11 12" key="1">
    <citation type="submission" date="2019-06" db="EMBL/GenBank/DDBJ databases">
        <title>New taxonomy in bacterial strain CC-CFT640, isolated from vineyard.</title>
        <authorList>
            <person name="Lin S.-Y."/>
            <person name="Tsai C.-F."/>
            <person name="Young C.-C."/>
        </authorList>
    </citation>
    <scope>NUCLEOTIDE SEQUENCE [LARGE SCALE GENOMIC DNA]</scope>
    <source>
        <strain evidence="11 12">CC-CFT640</strain>
    </source>
</reference>
<evidence type="ECO:0000256" key="4">
    <source>
        <dbReference type="ARBA" id="ARBA00022605"/>
    </source>
</evidence>
<dbReference type="Pfam" id="PF01503">
    <property type="entry name" value="PRA-PH"/>
    <property type="match status" value="1"/>
</dbReference>
<dbReference type="InterPro" id="IPR021130">
    <property type="entry name" value="PRib-ATP_PPHydrolase-like"/>
</dbReference>
<dbReference type="UniPathway" id="UPA00031">
    <property type="reaction ID" value="UER00007"/>
</dbReference>
<dbReference type="InterPro" id="IPR008179">
    <property type="entry name" value="HisE"/>
</dbReference>
<dbReference type="NCBIfam" id="NF001613">
    <property type="entry name" value="PRK00400.1-5"/>
    <property type="match status" value="1"/>
</dbReference>
<evidence type="ECO:0000256" key="1">
    <source>
        <dbReference type="ARBA" id="ARBA00001460"/>
    </source>
</evidence>
<evidence type="ECO:0000313" key="11">
    <source>
        <dbReference type="EMBL" id="TXL74786.1"/>
    </source>
</evidence>
<dbReference type="Proteomes" id="UP000321638">
    <property type="component" value="Unassembled WGS sequence"/>
</dbReference>
<dbReference type="GO" id="GO:0005524">
    <property type="term" value="F:ATP binding"/>
    <property type="evidence" value="ECO:0007669"/>
    <property type="project" value="UniProtKB-KW"/>
</dbReference>
<dbReference type="NCBIfam" id="TIGR03188">
    <property type="entry name" value="histidine_hisI"/>
    <property type="match status" value="1"/>
</dbReference>
<dbReference type="NCBIfam" id="NF001611">
    <property type="entry name" value="PRK00400.1-3"/>
    <property type="match status" value="1"/>
</dbReference>
<keyword evidence="7 9" id="KW-0067">ATP-binding</keyword>
<evidence type="ECO:0000256" key="3">
    <source>
        <dbReference type="ARBA" id="ARBA00009392"/>
    </source>
</evidence>
<name>A0A5C8PMG5_9HYPH</name>
<keyword evidence="9" id="KW-0963">Cytoplasm</keyword>
<dbReference type="PANTHER" id="PTHR42945:SF1">
    <property type="entry name" value="HISTIDINE BIOSYNTHESIS BIFUNCTIONAL PROTEIN HIS7"/>
    <property type="match status" value="1"/>
</dbReference>
<dbReference type="GO" id="GO:0000105">
    <property type="term" value="P:L-histidine biosynthetic process"/>
    <property type="evidence" value="ECO:0007669"/>
    <property type="project" value="UniProtKB-UniRule"/>
</dbReference>
<dbReference type="SUPFAM" id="SSF101386">
    <property type="entry name" value="all-alpha NTP pyrophosphatases"/>
    <property type="match status" value="1"/>
</dbReference>
<dbReference type="EMBL" id="VDUZ01000016">
    <property type="protein sequence ID" value="TXL74786.1"/>
    <property type="molecule type" value="Genomic_DNA"/>
</dbReference>
<evidence type="ECO:0000256" key="5">
    <source>
        <dbReference type="ARBA" id="ARBA00022741"/>
    </source>
</evidence>
<feature type="region of interest" description="Disordered" evidence="10">
    <location>
        <begin position="1"/>
        <end position="22"/>
    </location>
</feature>
<protein>
    <recommendedName>
        <fullName evidence="9">Phosphoribosyl-ATP pyrophosphatase</fullName>
        <shortName evidence="9">PRA-PH</shortName>
        <ecNumber evidence="9">3.6.1.31</ecNumber>
    </recommendedName>
</protein>
<evidence type="ECO:0000256" key="6">
    <source>
        <dbReference type="ARBA" id="ARBA00022801"/>
    </source>
</evidence>
<feature type="compositionally biased region" description="Basic residues" evidence="10">
    <location>
        <begin position="1"/>
        <end position="19"/>
    </location>
</feature>
<dbReference type="HAMAP" id="MF_01020">
    <property type="entry name" value="HisE"/>
    <property type="match status" value="1"/>
</dbReference>
<comment type="catalytic activity">
    <reaction evidence="1 9">
        <text>1-(5-phospho-beta-D-ribosyl)-ATP + H2O = 1-(5-phospho-beta-D-ribosyl)-5'-AMP + diphosphate + H(+)</text>
        <dbReference type="Rhea" id="RHEA:22828"/>
        <dbReference type="ChEBI" id="CHEBI:15377"/>
        <dbReference type="ChEBI" id="CHEBI:15378"/>
        <dbReference type="ChEBI" id="CHEBI:33019"/>
        <dbReference type="ChEBI" id="CHEBI:59457"/>
        <dbReference type="ChEBI" id="CHEBI:73183"/>
        <dbReference type="EC" id="3.6.1.31"/>
    </reaction>
</comment>